<accession>W0R6P9</accession>
<protein>
    <submittedName>
        <fullName evidence="2">Uncharacterized protein</fullName>
    </submittedName>
</protein>
<keyword evidence="1" id="KW-1133">Transmembrane helix</keyword>
<keyword evidence="1" id="KW-0812">Transmembrane</keyword>
<reference evidence="2 3" key="1">
    <citation type="submission" date="2013-12" db="EMBL/GenBank/DDBJ databases">
        <title>Annotation of the Bibersteinia trehalosi USDA-ARS-USMARC-190 complete genome.</title>
        <authorList>
            <person name="Harhay G.P."/>
            <person name="McVey S."/>
            <person name="Clawson M.L."/>
            <person name="Bono J."/>
            <person name="Heaton M.P."/>
            <person name="Chitko-Mckown C.G."/>
            <person name="Harhay D.M."/>
            <person name="Smith T.P.L."/>
        </authorList>
    </citation>
    <scope>NUCLEOTIDE SEQUENCE [LARGE SCALE GENOMIC DNA]</scope>
    <source>
        <strain evidence="2 3">USDA-ARS-USMARC-190</strain>
    </source>
</reference>
<sequence>MRQNKPLVQAAKLFFDGVGNEVIIQIMIIFKALFMHSPFHFF</sequence>
<name>W0R6P9_BIBTR</name>
<dbReference type="Proteomes" id="UP000019086">
    <property type="component" value="Chromosome"/>
</dbReference>
<gene>
    <name evidence="2" type="ORF">F544_7340</name>
</gene>
<dbReference type="HOGENOM" id="CLU_3247822_0_0_6"/>
<dbReference type="KEGG" id="btra:F544_7340"/>
<evidence type="ECO:0000256" key="1">
    <source>
        <dbReference type="SAM" id="Phobius"/>
    </source>
</evidence>
<proteinExistence type="predicted"/>
<evidence type="ECO:0000313" key="2">
    <source>
        <dbReference type="EMBL" id="AHG85965.1"/>
    </source>
</evidence>
<keyword evidence="1" id="KW-0472">Membrane</keyword>
<dbReference type="AlphaFoldDB" id="W0R6P9"/>
<dbReference type="EMBL" id="CP006956">
    <property type="protein sequence ID" value="AHG85965.1"/>
    <property type="molecule type" value="Genomic_DNA"/>
</dbReference>
<organism evidence="2 3">
    <name type="scientific">Bibersteinia trehalosi USDA-ARS-USMARC-190</name>
    <dbReference type="NCBI Taxonomy" id="1263832"/>
    <lineage>
        <taxon>Bacteria</taxon>
        <taxon>Pseudomonadati</taxon>
        <taxon>Pseudomonadota</taxon>
        <taxon>Gammaproteobacteria</taxon>
        <taxon>Pasteurellales</taxon>
        <taxon>Pasteurellaceae</taxon>
        <taxon>Bibersteinia</taxon>
    </lineage>
</organism>
<evidence type="ECO:0000313" key="3">
    <source>
        <dbReference type="Proteomes" id="UP000019086"/>
    </source>
</evidence>
<feature type="transmembrane region" description="Helical" evidence="1">
    <location>
        <begin position="22"/>
        <end position="41"/>
    </location>
</feature>